<dbReference type="RefSeq" id="WP_104986530.1">
    <property type="nucleotide sequence ID" value="NZ_CP012673.1"/>
</dbReference>
<evidence type="ECO:0008006" key="3">
    <source>
        <dbReference type="Google" id="ProtNLM"/>
    </source>
</evidence>
<name>A0A2L0FBA5_SORCE</name>
<dbReference type="GO" id="GO:0006352">
    <property type="term" value="P:DNA-templated transcription initiation"/>
    <property type="evidence" value="ECO:0007669"/>
    <property type="project" value="InterPro"/>
</dbReference>
<proteinExistence type="predicted"/>
<accession>A0A2L0FBA5</accession>
<reference evidence="1 2" key="1">
    <citation type="submission" date="2015-09" db="EMBL/GenBank/DDBJ databases">
        <title>Sorangium comparison.</title>
        <authorList>
            <person name="Zaburannyi N."/>
            <person name="Bunk B."/>
            <person name="Overmann J."/>
            <person name="Mueller R."/>
        </authorList>
    </citation>
    <scope>NUCLEOTIDE SEQUENCE [LARGE SCALE GENOMIC DNA]</scope>
    <source>
        <strain evidence="1 2">So ce26</strain>
    </source>
</reference>
<evidence type="ECO:0000313" key="2">
    <source>
        <dbReference type="Proteomes" id="UP000238348"/>
    </source>
</evidence>
<dbReference type="AlphaFoldDB" id="A0A2L0FBA5"/>
<dbReference type="GO" id="GO:0003700">
    <property type="term" value="F:DNA-binding transcription factor activity"/>
    <property type="evidence" value="ECO:0007669"/>
    <property type="project" value="InterPro"/>
</dbReference>
<dbReference type="Proteomes" id="UP000238348">
    <property type="component" value="Chromosome"/>
</dbReference>
<protein>
    <recommendedName>
        <fullName evidence="3">RNA polymerase sigma-70 region 2 domain-containing protein</fullName>
    </recommendedName>
</protein>
<dbReference type="EMBL" id="CP012673">
    <property type="protein sequence ID" value="AUX48709.1"/>
    <property type="molecule type" value="Genomic_DNA"/>
</dbReference>
<gene>
    <name evidence="1" type="ORF">SOCE26_102500</name>
</gene>
<dbReference type="OrthoDB" id="5243766at2"/>
<dbReference type="SUPFAM" id="SSF88946">
    <property type="entry name" value="Sigma2 domain of RNA polymerase sigma factors"/>
    <property type="match status" value="1"/>
</dbReference>
<sequence>MRTFAVRRASWARNLRWLRRRRSSFAAPQRTPIHVEPEAILVESGRLRAVLASCGVPAADRDDVLQEVLIGALVAVREDRYRPEPDMHPRSVLRRWLVGIAVHQATKYHSKAELDGWIRRAAVVTDARELLVTTGS</sequence>
<dbReference type="InterPro" id="IPR013325">
    <property type="entry name" value="RNA_pol_sigma_r2"/>
</dbReference>
<evidence type="ECO:0000313" key="1">
    <source>
        <dbReference type="EMBL" id="AUX48709.1"/>
    </source>
</evidence>
<organism evidence="1 2">
    <name type="scientific">Sorangium cellulosum</name>
    <name type="common">Polyangium cellulosum</name>
    <dbReference type="NCBI Taxonomy" id="56"/>
    <lineage>
        <taxon>Bacteria</taxon>
        <taxon>Pseudomonadati</taxon>
        <taxon>Myxococcota</taxon>
        <taxon>Polyangia</taxon>
        <taxon>Polyangiales</taxon>
        <taxon>Polyangiaceae</taxon>
        <taxon>Sorangium</taxon>
    </lineage>
</organism>
<dbReference type="Gene3D" id="1.10.1740.10">
    <property type="match status" value="1"/>
</dbReference>